<dbReference type="InterPro" id="IPR002606">
    <property type="entry name" value="Riboflavin_kinase_bac"/>
</dbReference>
<protein>
    <recommendedName>
        <fullName evidence="13">Riboflavin biosynthesis protein</fullName>
    </recommendedName>
    <domain>
        <recommendedName>
            <fullName evidence="13">Riboflavin kinase</fullName>
            <ecNumber evidence="13">2.7.1.26</ecNumber>
        </recommendedName>
        <alternativeName>
            <fullName evidence="13">Flavokinase</fullName>
        </alternativeName>
    </domain>
    <domain>
        <recommendedName>
            <fullName evidence="13">FMN adenylyltransferase</fullName>
            <ecNumber evidence="13">2.7.7.2</ecNumber>
        </recommendedName>
        <alternativeName>
            <fullName evidence="13">FAD pyrophosphorylase</fullName>
        </alternativeName>
        <alternativeName>
            <fullName evidence="13">FAD synthase</fullName>
        </alternativeName>
    </domain>
</protein>
<comment type="similarity">
    <text evidence="13">Belongs to the ribF family.</text>
</comment>
<dbReference type="EMBL" id="JBHRZT010000044">
    <property type="protein sequence ID" value="MFC3884003.1"/>
    <property type="molecule type" value="Genomic_DNA"/>
</dbReference>
<evidence type="ECO:0000256" key="11">
    <source>
        <dbReference type="ARBA" id="ARBA00023268"/>
    </source>
</evidence>
<keyword evidence="4 13" id="KW-0288">FMN</keyword>
<evidence type="ECO:0000256" key="8">
    <source>
        <dbReference type="ARBA" id="ARBA00022777"/>
    </source>
</evidence>
<evidence type="ECO:0000313" key="16">
    <source>
        <dbReference type="EMBL" id="MFC3884003.1"/>
    </source>
</evidence>
<evidence type="ECO:0000256" key="6">
    <source>
        <dbReference type="ARBA" id="ARBA00022695"/>
    </source>
</evidence>
<evidence type="ECO:0000256" key="4">
    <source>
        <dbReference type="ARBA" id="ARBA00022643"/>
    </source>
</evidence>
<reference evidence="17" key="1">
    <citation type="journal article" date="2019" name="Int. J. Syst. Evol. Microbiol.">
        <title>The Global Catalogue of Microorganisms (GCM) 10K type strain sequencing project: providing services to taxonomists for standard genome sequencing and annotation.</title>
        <authorList>
            <consortium name="The Broad Institute Genomics Platform"/>
            <consortium name="The Broad Institute Genome Sequencing Center for Infectious Disease"/>
            <person name="Wu L."/>
            <person name="Ma J."/>
        </authorList>
    </citation>
    <scope>NUCLEOTIDE SEQUENCE [LARGE SCALE GENOMIC DNA]</scope>
    <source>
        <strain evidence="17">CCUG 61889</strain>
    </source>
</reference>
<dbReference type="EC" id="2.7.1.26" evidence="13"/>
<keyword evidence="11" id="KW-0511">Multifunctional enzyme</keyword>
<dbReference type="RefSeq" id="WP_377915034.1">
    <property type="nucleotide sequence ID" value="NZ_JBHRZT010000044.1"/>
</dbReference>
<comment type="pathway">
    <text evidence="1 13">Cofactor biosynthesis; FAD biosynthesis; FAD from FMN: step 1/1.</text>
</comment>
<dbReference type="PANTHER" id="PTHR22749:SF6">
    <property type="entry name" value="RIBOFLAVIN KINASE"/>
    <property type="match status" value="1"/>
</dbReference>
<evidence type="ECO:0000313" key="17">
    <source>
        <dbReference type="Proteomes" id="UP001595752"/>
    </source>
</evidence>
<evidence type="ECO:0000256" key="1">
    <source>
        <dbReference type="ARBA" id="ARBA00004726"/>
    </source>
</evidence>
<name>A0ABV8B1C5_9BACI</name>
<dbReference type="InterPro" id="IPR015864">
    <property type="entry name" value="FAD_synthase"/>
</dbReference>
<gene>
    <name evidence="16" type="ORF">ACFOU2_11090</name>
</gene>
<evidence type="ECO:0000256" key="7">
    <source>
        <dbReference type="ARBA" id="ARBA00022741"/>
    </source>
</evidence>
<dbReference type="CDD" id="cd02064">
    <property type="entry name" value="FAD_synthetase_N"/>
    <property type="match status" value="1"/>
</dbReference>
<dbReference type="GO" id="GO:0016301">
    <property type="term" value="F:kinase activity"/>
    <property type="evidence" value="ECO:0007669"/>
    <property type="project" value="UniProtKB-KW"/>
</dbReference>
<keyword evidence="7 13" id="KW-0547">Nucleotide-binding</keyword>
<keyword evidence="8 13" id="KW-0418">Kinase</keyword>
<feature type="domain" description="FAD synthetase" evidence="15">
    <location>
        <begin position="16"/>
        <end position="168"/>
    </location>
</feature>
<evidence type="ECO:0000256" key="13">
    <source>
        <dbReference type="PIRNR" id="PIRNR004491"/>
    </source>
</evidence>
<organism evidence="16 17">
    <name type="scientific">Bacillus songklensis</name>
    <dbReference type="NCBI Taxonomy" id="1069116"/>
    <lineage>
        <taxon>Bacteria</taxon>
        <taxon>Bacillati</taxon>
        <taxon>Bacillota</taxon>
        <taxon>Bacilli</taxon>
        <taxon>Bacillales</taxon>
        <taxon>Bacillaceae</taxon>
        <taxon>Bacillus</taxon>
    </lineage>
</organism>
<comment type="pathway">
    <text evidence="2 13">Cofactor biosynthesis; FMN biosynthesis; FMN from riboflavin (ATP route): step 1/1.</text>
</comment>
<comment type="catalytic activity">
    <reaction evidence="13">
        <text>riboflavin + ATP = FMN + ADP + H(+)</text>
        <dbReference type="Rhea" id="RHEA:14357"/>
        <dbReference type="ChEBI" id="CHEBI:15378"/>
        <dbReference type="ChEBI" id="CHEBI:30616"/>
        <dbReference type="ChEBI" id="CHEBI:57986"/>
        <dbReference type="ChEBI" id="CHEBI:58210"/>
        <dbReference type="ChEBI" id="CHEBI:456216"/>
        <dbReference type="EC" id="2.7.1.26"/>
    </reaction>
</comment>
<keyword evidence="9 13" id="KW-0274">FAD</keyword>
<evidence type="ECO:0000259" key="15">
    <source>
        <dbReference type="Pfam" id="PF06574"/>
    </source>
</evidence>
<evidence type="ECO:0000259" key="14">
    <source>
        <dbReference type="Pfam" id="PF01687"/>
    </source>
</evidence>
<sequence length="298" mass="33794">METVLIAHDKRNNCDQQEPCVAALGFFDGVHIGHQTVIEKAKTIAERKKVKLAVMTFFPHPKEVLSGGKNPVQYLTPLSLKKEKFEQLGVDILYVVRFDLMFAALSPQQFVNDYLLALNVKHVVAGFDFTYGCRGEGNMKTIKDHGIGQFGVTTVSKVNEANEKISSTLIREMLGAGDVDNIPNYLGTFYETRGKIRSIHSKGRTEDQSKAIVKIDPHFTLPKPGVYETEAIVNDQRYKSVSYIRANHKYTGEIEVEILKTLKQHKEIQLKWIRRLHEDQGQVYMEEIIPAFSRVSVI</sequence>
<dbReference type="Pfam" id="PF06574">
    <property type="entry name" value="FAD_syn"/>
    <property type="match status" value="1"/>
</dbReference>
<dbReference type="Proteomes" id="UP001595752">
    <property type="component" value="Unassembled WGS sequence"/>
</dbReference>
<dbReference type="InterPro" id="IPR014729">
    <property type="entry name" value="Rossmann-like_a/b/a_fold"/>
</dbReference>
<evidence type="ECO:0000256" key="10">
    <source>
        <dbReference type="ARBA" id="ARBA00022840"/>
    </source>
</evidence>
<accession>A0ABV8B1C5</accession>
<dbReference type="Pfam" id="PF01687">
    <property type="entry name" value="Flavokinase"/>
    <property type="match status" value="1"/>
</dbReference>
<comment type="caution">
    <text evidence="16">The sequence shown here is derived from an EMBL/GenBank/DDBJ whole genome shotgun (WGS) entry which is preliminary data.</text>
</comment>
<evidence type="ECO:0000256" key="3">
    <source>
        <dbReference type="ARBA" id="ARBA00022630"/>
    </source>
</evidence>
<keyword evidence="5 13" id="KW-0808">Transferase</keyword>
<dbReference type="PIRSF" id="PIRSF004491">
    <property type="entry name" value="FAD_Synth"/>
    <property type="match status" value="1"/>
</dbReference>
<evidence type="ECO:0000256" key="2">
    <source>
        <dbReference type="ARBA" id="ARBA00005201"/>
    </source>
</evidence>
<dbReference type="EC" id="2.7.7.2" evidence="13"/>
<dbReference type="InterPro" id="IPR015865">
    <property type="entry name" value="Riboflavin_kinase_bac/euk"/>
</dbReference>
<keyword evidence="6 13" id="KW-0548">Nucleotidyltransferase</keyword>
<dbReference type="PANTHER" id="PTHR22749">
    <property type="entry name" value="RIBOFLAVIN KINASE/FMN ADENYLYLTRANSFERASE"/>
    <property type="match status" value="1"/>
</dbReference>
<keyword evidence="10 13" id="KW-0067">ATP-binding</keyword>
<keyword evidence="17" id="KW-1185">Reference proteome</keyword>
<dbReference type="InterPro" id="IPR023468">
    <property type="entry name" value="Riboflavin_kinase"/>
</dbReference>
<keyword evidence="3 13" id="KW-0285">Flavoprotein</keyword>
<dbReference type="SUPFAM" id="SSF52374">
    <property type="entry name" value="Nucleotidylyl transferase"/>
    <property type="match status" value="1"/>
</dbReference>
<evidence type="ECO:0000256" key="5">
    <source>
        <dbReference type="ARBA" id="ARBA00022679"/>
    </source>
</evidence>
<evidence type="ECO:0000256" key="12">
    <source>
        <dbReference type="ARBA" id="ARBA00049494"/>
    </source>
</evidence>
<evidence type="ECO:0000256" key="9">
    <source>
        <dbReference type="ARBA" id="ARBA00022827"/>
    </source>
</evidence>
<dbReference type="Gene3D" id="3.40.50.620">
    <property type="entry name" value="HUPs"/>
    <property type="match status" value="1"/>
</dbReference>
<proteinExistence type="inferred from homology"/>
<feature type="domain" description="Riboflavin kinase" evidence="14">
    <location>
        <begin position="186"/>
        <end position="288"/>
    </location>
</feature>
<comment type="catalytic activity">
    <reaction evidence="12 13">
        <text>FMN + ATP + H(+) = FAD + diphosphate</text>
        <dbReference type="Rhea" id="RHEA:17237"/>
        <dbReference type="ChEBI" id="CHEBI:15378"/>
        <dbReference type="ChEBI" id="CHEBI:30616"/>
        <dbReference type="ChEBI" id="CHEBI:33019"/>
        <dbReference type="ChEBI" id="CHEBI:57692"/>
        <dbReference type="ChEBI" id="CHEBI:58210"/>
        <dbReference type="EC" id="2.7.7.2"/>
    </reaction>
</comment>